<keyword evidence="3" id="KW-1003">Cell membrane</keyword>
<evidence type="ECO:0000256" key="18">
    <source>
        <dbReference type="ARBA" id="ARBA00023180"/>
    </source>
</evidence>
<dbReference type="GO" id="GO:0005524">
    <property type="term" value="F:ATP binding"/>
    <property type="evidence" value="ECO:0007669"/>
    <property type="project" value="UniProtKB-KW"/>
</dbReference>
<dbReference type="InterPro" id="IPR059143">
    <property type="entry name" value="NFP_LysM2"/>
</dbReference>
<evidence type="ECO:0000256" key="22">
    <source>
        <dbReference type="SAM" id="Phobius"/>
    </source>
</evidence>
<evidence type="ECO:0000256" key="9">
    <source>
        <dbReference type="ARBA" id="ARBA00022729"/>
    </source>
</evidence>
<evidence type="ECO:0000256" key="11">
    <source>
        <dbReference type="ARBA" id="ARBA00022741"/>
    </source>
</evidence>
<accession>A0A9J5XJP9</accession>
<evidence type="ECO:0000256" key="17">
    <source>
        <dbReference type="ARBA" id="ARBA00023170"/>
    </source>
</evidence>
<evidence type="ECO:0000256" key="2">
    <source>
        <dbReference type="ARBA" id="ARBA00012513"/>
    </source>
</evidence>
<dbReference type="SMART" id="SM00257">
    <property type="entry name" value="LysM"/>
    <property type="match status" value="4"/>
</dbReference>
<dbReference type="Pfam" id="PF23457">
    <property type="entry name" value="LysM2_NFP"/>
    <property type="match status" value="2"/>
</dbReference>
<feature type="region of interest" description="Disordered" evidence="21">
    <location>
        <begin position="733"/>
        <end position="753"/>
    </location>
</feature>
<dbReference type="PANTHER" id="PTHR45927">
    <property type="entry name" value="LYSM-DOMAIN RECEPTOR-LIKE KINASE-RELATED"/>
    <property type="match status" value="1"/>
</dbReference>
<evidence type="ECO:0000256" key="23">
    <source>
        <dbReference type="SAM" id="SignalP"/>
    </source>
</evidence>
<dbReference type="FunFam" id="1.10.510.10:FF:000468">
    <property type="entry name" value="PTI1-like tyrosine-protein kinase 3"/>
    <property type="match status" value="1"/>
</dbReference>
<dbReference type="SMART" id="SM00220">
    <property type="entry name" value="S_TKc"/>
    <property type="match status" value="2"/>
</dbReference>
<comment type="caution">
    <text evidence="26">The sequence shown here is derived from an EMBL/GenBank/DDBJ whole genome shotgun (WGS) entry which is preliminary data.</text>
</comment>
<dbReference type="EC" id="2.7.11.1" evidence="2"/>
<dbReference type="Pfam" id="PF23446">
    <property type="entry name" value="LysM1_NFP_LYK"/>
    <property type="match status" value="2"/>
</dbReference>
<evidence type="ECO:0000256" key="3">
    <source>
        <dbReference type="ARBA" id="ARBA00022475"/>
    </source>
</evidence>
<dbReference type="InterPro" id="IPR056561">
    <property type="entry name" value="NFP_LYK_LysM1"/>
</dbReference>
<evidence type="ECO:0000256" key="15">
    <source>
        <dbReference type="ARBA" id="ARBA00023136"/>
    </source>
</evidence>
<evidence type="ECO:0000256" key="13">
    <source>
        <dbReference type="ARBA" id="ARBA00022840"/>
    </source>
</evidence>
<dbReference type="Gene3D" id="3.30.200.20">
    <property type="entry name" value="Phosphorylase Kinase, domain 1"/>
    <property type="match status" value="2"/>
</dbReference>
<evidence type="ECO:0000256" key="20">
    <source>
        <dbReference type="ARBA" id="ARBA00048679"/>
    </source>
</evidence>
<dbReference type="FunFam" id="1.10.510.10:FF:000358">
    <property type="entry name" value="Putative leucine-rich repeat receptor-like serine/threonine-protein kinase"/>
    <property type="match status" value="1"/>
</dbReference>
<keyword evidence="17" id="KW-0675">Receptor</keyword>
<keyword evidence="9 23" id="KW-0732">Signal</keyword>
<comment type="catalytic activity">
    <reaction evidence="19">
        <text>L-threonyl-[protein] + ATP = O-phospho-L-threonyl-[protein] + ADP + H(+)</text>
        <dbReference type="Rhea" id="RHEA:46608"/>
        <dbReference type="Rhea" id="RHEA-COMP:11060"/>
        <dbReference type="Rhea" id="RHEA-COMP:11605"/>
        <dbReference type="ChEBI" id="CHEBI:15378"/>
        <dbReference type="ChEBI" id="CHEBI:30013"/>
        <dbReference type="ChEBI" id="CHEBI:30616"/>
        <dbReference type="ChEBI" id="CHEBI:61977"/>
        <dbReference type="ChEBI" id="CHEBI:456216"/>
        <dbReference type="EC" id="2.7.11.1"/>
    </reaction>
</comment>
<dbReference type="InterPro" id="IPR036779">
    <property type="entry name" value="LysM_dom_sf"/>
</dbReference>
<dbReference type="PROSITE" id="PS50011">
    <property type="entry name" value="PROTEIN_KINASE_DOM"/>
    <property type="match status" value="2"/>
</dbReference>
<keyword evidence="7" id="KW-0808">Transferase</keyword>
<reference evidence="26 27" key="1">
    <citation type="submission" date="2020-09" db="EMBL/GenBank/DDBJ databases">
        <title>De no assembly of potato wild relative species, Solanum commersonii.</title>
        <authorList>
            <person name="Cho K."/>
        </authorList>
    </citation>
    <scope>NUCLEOTIDE SEQUENCE [LARGE SCALE GENOMIC DNA]</scope>
    <source>
        <strain evidence="26">LZ3.2</strain>
        <tissue evidence="26">Leaf</tissue>
    </source>
</reference>
<dbReference type="PANTHER" id="PTHR45927:SF17">
    <property type="entry name" value="PROTEIN KINASE DOMAIN-CONTAINING PROTEIN"/>
    <property type="match status" value="1"/>
</dbReference>
<dbReference type="EMBL" id="JACXVP010000009">
    <property type="protein sequence ID" value="KAG5588013.1"/>
    <property type="molecule type" value="Genomic_DNA"/>
</dbReference>
<keyword evidence="13" id="KW-0067">ATP-binding</keyword>
<name>A0A9J5XJP9_SOLCO</name>
<evidence type="ECO:0000313" key="27">
    <source>
        <dbReference type="Proteomes" id="UP000824120"/>
    </source>
</evidence>
<sequence>MITRPIFGFSLLLFLSFVFNQNICYAQEPTITGYTCNPNQFNPCQTYVLYRARGPEFLDLASIGDLFSVSRVMIANPSNISNPNTTLVNDQLLFIPITCSCNNINTTFGSISYAGLNYSFKPGDTMYDMSISKYQNLTTYQSVEAVNPTVVATNIDVGQIIKFPIFCKCPNTTQNQPRLLISYVFQPNDNISSIASRFGITPQSITQINGNNTNILDTLFIPLSNLPNLTQPASSNTPLPPPPPAPVIQENDRKGTVIGLAIGLGVCGLLLILILGLFYKEKTVKKEKYSDVERQKSLYLGSKKKSFVDKDVEVNLLADLSECLDKYKMYKMVHLWEATNGFDEGCLIQGSVYKGTIDGEVFAIKKMKWNAREELKILQKVNHGNLVKLEGFCIDPKEANCYLVYEYVENGSLHSWLHGEKPEKLSWKTRLRIATDVANGLLYIHEHTRPRVVHKDIKSSNILLDSNMRAKVANFGLAKSGCNAITMHIVGTQGYISPEYLTDGIVSTKMDVFSFGVVLLELVSGKEAIDDEGKVLWAKISDFSEGSEERKARAPEFLDLASIGDLFSVSRLMIANPSNISNPNTTLVNDQPLFIPITCSCNNINTTFGSISYAGFNYTFKSGDTMYGISTSKYQNLTTYQSVEAVNPTVVPENIDIGQSIKFPIFCKCPNTTSSQNLPRLLISYVFQPNDNISSIASRFRVTPQSITQINGNNTKILDTLFIPLSNLPNLTQPASSNTPPIPPATPAPVNQENDRKGTVTGLAIGLGVCGVLLILVLGLFYREKTVKKEGYSDVERQKSLYVGSKKGSFVDKDVEVNLLADVSECLDKYKMYKMEQIWEATDGFDEGCLIQGSVYKGTIDGEVFAIKKMKWNAREELKILQKVNHGNLVKLEGFCIDPKEANCFLVYEYVENGSLHSWLHGEKPEKLSWKTRLRIATDVANGLLYIHEHTRPRVVHKDIKTSNILLDTNMRAKVANFGLAKSGCNAITMHIVGTQGYIAPEYLTDGIVSTKMDVFSFGVVLLELVSGKEAIDDEGKVLWAKISDFSEGSEERKVRKLQEWMDESLLREELTMESVVNVMSVAISCLNKDPSRRPGMIEIVYALSKSIDLFTDVSEEGLSPRQVTAR</sequence>
<evidence type="ECO:0000256" key="5">
    <source>
        <dbReference type="ARBA" id="ARBA00022553"/>
    </source>
</evidence>
<dbReference type="Gene3D" id="1.10.510.10">
    <property type="entry name" value="Transferase(Phosphotransferase) domain 1"/>
    <property type="match status" value="2"/>
</dbReference>
<dbReference type="PROSITE" id="PS00108">
    <property type="entry name" value="PROTEIN_KINASE_ST"/>
    <property type="match status" value="2"/>
</dbReference>
<keyword evidence="18" id="KW-0325">Glycoprotein</keyword>
<dbReference type="InterPro" id="IPR008271">
    <property type="entry name" value="Ser/Thr_kinase_AS"/>
</dbReference>
<evidence type="ECO:0000256" key="19">
    <source>
        <dbReference type="ARBA" id="ARBA00047899"/>
    </source>
</evidence>
<keyword evidence="14 22" id="KW-1133">Transmembrane helix</keyword>
<feature type="transmembrane region" description="Helical" evidence="22">
    <location>
        <begin position="760"/>
        <end position="782"/>
    </location>
</feature>
<dbReference type="InterPro" id="IPR000719">
    <property type="entry name" value="Prot_kinase_dom"/>
</dbReference>
<keyword evidence="5" id="KW-0597">Phosphoprotein</keyword>
<protein>
    <recommendedName>
        <fullName evidence="2">non-specific serine/threonine protein kinase</fullName>
        <ecNumber evidence="2">2.7.11.1</ecNumber>
    </recommendedName>
</protein>
<evidence type="ECO:0000313" key="26">
    <source>
        <dbReference type="EMBL" id="KAG5588013.1"/>
    </source>
</evidence>
<dbReference type="GO" id="GO:0004674">
    <property type="term" value="F:protein serine/threonine kinase activity"/>
    <property type="evidence" value="ECO:0007669"/>
    <property type="project" value="UniProtKB-KW"/>
</dbReference>
<evidence type="ECO:0000256" key="21">
    <source>
        <dbReference type="SAM" id="MobiDB-lite"/>
    </source>
</evidence>
<keyword evidence="8 22" id="KW-0812">Transmembrane</keyword>
<keyword evidence="6" id="KW-0433">Leucine-rich repeat</keyword>
<dbReference type="Pfam" id="PF01476">
    <property type="entry name" value="LysM"/>
    <property type="match status" value="2"/>
</dbReference>
<dbReference type="Gene3D" id="3.10.350.10">
    <property type="entry name" value="LysM domain"/>
    <property type="match status" value="3"/>
</dbReference>
<evidence type="ECO:0000256" key="8">
    <source>
        <dbReference type="ARBA" id="ARBA00022692"/>
    </source>
</evidence>
<keyword evidence="16" id="KW-1015">Disulfide bond</keyword>
<evidence type="ECO:0000256" key="12">
    <source>
        <dbReference type="ARBA" id="ARBA00022777"/>
    </source>
</evidence>
<proteinExistence type="predicted"/>
<organism evidence="26 27">
    <name type="scientific">Solanum commersonii</name>
    <name type="common">Commerson's wild potato</name>
    <name type="synonym">Commerson's nightshade</name>
    <dbReference type="NCBI Taxonomy" id="4109"/>
    <lineage>
        <taxon>Eukaryota</taxon>
        <taxon>Viridiplantae</taxon>
        <taxon>Streptophyta</taxon>
        <taxon>Embryophyta</taxon>
        <taxon>Tracheophyta</taxon>
        <taxon>Spermatophyta</taxon>
        <taxon>Magnoliopsida</taxon>
        <taxon>eudicotyledons</taxon>
        <taxon>Gunneridae</taxon>
        <taxon>Pentapetalae</taxon>
        <taxon>asterids</taxon>
        <taxon>lamiids</taxon>
        <taxon>Solanales</taxon>
        <taxon>Solanaceae</taxon>
        <taxon>Solanoideae</taxon>
        <taxon>Solaneae</taxon>
        <taxon>Solanum</taxon>
    </lineage>
</organism>
<dbReference type="AlphaFoldDB" id="A0A9J5XJP9"/>
<keyword evidence="27" id="KW-1185">Reference proteome</keyword>
<gene>
    <name evidence="26" type="ORF">H5410_048447</name>
</gene>
<evidence type="ECO:0000256" key="7">
    <source>
        <dbReference type="ARBA" id="ARBA00022679"/>
    </source>
</evidence>
<feature type="domain" description="LysM" evidence="25">
    <location>
        <begin position="181"/>
        <end position="227"/>
    </location>
</feature>
<dbReference type="InterPro" id="IPR018392">
    <property type="entry name" value="LysM"/>
</dbReference>
<evidence type="ECO:0000256" key="4">
    <source>
        <dbReference type="ARBA" id="ARBA00022527"/>
    </source>
</evidence>
<feature type="chain" id="PRO_5039931831" description="non-specific serine/threonine protein kinase" evidence="23">
    <location>
        <begin position="27"/>
        <end position="1127"/>
    </location>
</feature>
<dbReference type="InterPro" id="IPR052611">
    <property type="entry name" value="Plant_RLK_LysM"/>
</dbReference>
<feature type="transmembrane region" description="Helical" evidence="22">
    <location>
        <begin position="257"/>
        <end position="279"/>
    </location>
</feature>
<feature type="domain" description="LysM" evidence="25">
    <location>
        <begin position="616"/>
        <end position="663"/>
    </location>
</feature>
<feature type="signal peptide" evidence="23">
    <location>
        <begin position="1"/>
        <end position="26"/>
    </location>
</feature>
<keyword evidence="12" id="KW-0418">Kinase</keyword>
<dbReference type="InterPro" id="IPR011009">
    <property type="entry name" value="Kinase-like_dom_sf"/>
</dbReference>
<evidence type="ECO:0000256" key="16">
    <source>
        <dbReference type="ARBA" id="ARBA00023157"/>
    </source>
</evidence>
<dbReference type="PROSITE" id="PS51782">
    <property type="entry name" value="LYSM"/>
    <property type="match status" value="2"/>
</dbReference>
<evidence type="ECO:0000259" key="24">
    <source>
        <dbReference type="PROSITE" id="PS50011"/>
    </source>
</evidence>
<dbReference type="GO" id="GO:0051707">
    <property type="term" value="P:response to other organism"/>
    <property type="evidence" value="ECO:0007669"/>
    <property type="project" value="UniProtKB-ARBA"/>
</dbReference>
<evidence type="ECO:0000256" key="14">
    <source>
        <dbReference type="ARBA" id="ARBA00022989"/>
    </source>
</evidence>
<feature type="domain" description="Protein kinase" evidence="24">
    <location>
        <begin position="841"/>
        <end position="1112"/>
    </location>
</feature>
<dbReference type="Pfam" id="PF00069">
    <property type="entry name" value="Pkinase"/>
    <property type="match status" value="2"/>
</dbReference>
<comment type="catalytic activity">
    <reaction evidence="20">
        <text>L-seryl-[protein] + ATP = O-phospho-L-seryl-[protein] + ADP + H(+)</text>
        <dbReference type="Rhea" id="RHEA:17989"/>
        <dbReference type="Rhea" id="RHEA-COMP:9863"/>
        <dbReference type="Rhea" id="RHEA-COMP:11604"/>
        <dbReference type="ChEBI" id="CHEBI:15378"/>
        <dbReference type="ChEBI" id="CHEBI:29999"/>
        <dbReference type="ChEBI" id="CHEBI:30616"/>
        <dbReference type="ChEBI" id="CHEBI:83421"/>
        <dbReference type="ChEBI" id="CHEBI:456216"/>
        <dbReference type="EC" id="2.7.11.1"/>
    </reaction>
</comment>
<dbReference type="GO" id="GO:0005886">
    <property type="term" value="C:plasma membrane"/>
    <property type="evidence" value="ECO:0007669"/>
    <property type="project" value="UniProtKB-SubCell"/>
</dbReference>
<keyword evidence="15 22" id="KW-0472">Membrane</keyword>
<evidence type="ECO:0000256" key="1">
    <source>
        <dbReference type="ARBA" id="ARBA00004162"/>
    </source>
</evidence>
<dbReference type="Proteomes" id="UP000824120">
    <property type="component" value="Chromosome 9"/>
</dbReference>
<keyword evidence="4" id="KW-0723">Serine/threonine-protein kinase</keyword>
<evidence type="ECO:0000256" key="6">
    <source>
        <dbReference type="ARBA" id="ARBA00022614"/>
    </source>
</evidence>
<feature type="domain" description="Protein kinase" evidence="24">
    <location>
        <begin position="338"/>
        <end position="594"/>
    </location>
</feature>
<evidence type="ECO:0000256" key="10">
    <source>
        <dbReference type="ARBA" id="ARBA00022737"/>
    </source>
</evidence>
<keyword evidence="11" id="KW-0547">Nucleotide-binding</keyword>
<dbReference type="OrthoDB" id="4062651at2759"/>
<dbReference type="SUPFAM" id="SSF56112">
    <property type="entry name" value="Protein kinase-like (PK-like)"/>
    <property type="match status" value="2"/>
</dbReference>
<comment type="subcellular location">
    <subcellularLocation>
        <location evidence="1">Cell membrane</location>
        <topology evidence="1">Single-pass membrane protein</topology>
    </subcellularLocation>
</comment>
<keyword evidence="10" id="KW-0677">Repeat</keyword>
<evidence type="ECO:0000259" key="25">
    <source>
        <dbReference type="PROSITE" id="PS51782"/>
    </source>
</evidence>